<dbReference type="EMBL" id="PVTD01000002">
    <property type="protein sequence ID" value="PRY24864.1"/>
    <property type="molecule type" value="Genomic_DNA"/>
</dbReference>
<keyword evidence="2" id="KW-1003">Cell membrane</keyword>
<feature type="transmembrane region" description="Helical" evidence="6">
    <location>
        <begin position="48"/>
        <end position="68"/>
    </location>
</feature>
<feature type="transmembrane region" description="Helical" evidence="6">
    <location>
        <begin position="118"/>
        <end position="138"/>
    </location>
</feature>
<comment type="caution">
    <text evidence="7">The sequence shown here is derived from an EMBL/GenBank/DDBJ whole genome shotgun (WGS) entry which is preliminary data.</text>
</comment>
<feature type="transmembrane region" description="Helical" evidence="6">
    <location>
        <begin position="150"/>
        <end position="167"/>
    </location>
</feature>
<feature type="transmembrane region" description="Helical" evidence="6">
    <location>
        <begin position="21"/>
        <end position="42"/>
    </location>
</feature>
<keyword evidence="5 6" id="KW-0472">Membrane</keyword>
<dbReference type="AlphaFoldDB" id="A0A2T0RUM5"/>
<feature type="transmembrane region" description="Helical" evidence="6">
    <location>
        <begin position="222"/>
        <end position="240"/>
    </location>
</feature>
<evidence type="ECO:0000313" key="8">
    <source>
        <dbReference type="Proteomes" id="UP000239480"/>
    </source>
</evidence>
<evidence type="ECO:0000313" key="7">
    <source>
        <dbReference type="EMBL" id="PRY24864.1"/>
    </source>
</evidence>
<keyword evidence="4 6" id="KW-1133">Transmembrane helix</keyword>
<protein>
    <submittedName>
        <fullName evidence="7">4-hydroxybenzoate polyprenyltransferase</fullName>
    </submittedName>
</protein>
<comment type="subcellular location">
    <subcellularLocation>
        <location evidence="1">Membrane</location>
        <topology evidence="1">Multi-pass membrane protein</topology>
    </subcellularLocation>
</comment>
<keyword evidence="8" id="KW-1185">Reference proteome</keyword>
<proteinExistence type="predicted"/>
<feature type="transmembrane region" description="Helical" evidence="6">
    <location>
        <begin position="89"/>
        <end position="112"/>
    </location>
</feature>
<evidence type="ECO:0000256" key="1">
    <source>
        <dbReference type="ARBA" id="ARBA00004141"/>
    </source>
</evidence>
<accession>A0A2T0RUM5</accession>
<reference evidence="7 8" key="1">
    <citation type="submission" date="2018-03" db="EMBL/GenBank/DDBJ databases">
        <title>Genomic Encyclopedia of Archaeal and Bacterial Type Strains, Phase II (KMG-II): from individual species to whole genera.</title>
        <authorList>
            <person name="Goeker M."/>
        </authorList>
    </citation>
    <scope>NUCLEOTIDE SEQUENCE [LARGE SCALE GENOMIC DNA]</scope>
    <source>
        <strain evidence="7 8">DSM 29328</strain>
    </source>
</reference>
<dbReference type="InterPro" id="IPR044878">
    <property type="entry name" value="UbiA_sf"/>
</dbReference>
<dbReference type="Gene3D" id="1.10.357.140">
    <property type="entry name" value="UbiA prenyltransferase"/>
    <property type="match status" value="1"/>
</dbReference>
<evidence type="ECO:0000256" key="2">
    <source>
        <dbReference type="ARBA" id="ARBA00022475"/>
    </source>
</evidence>
<gene>
    <name evidence="7" type="ORF">CLV78_10236</name>
</gene>
<dbReference type="OrthoDB" id="7594477at2"/>
<feature type="transmembrane region" description="Helical" evidence="6">
    <location>
        <begin position="280"/>
        <end position="302"/>
    </location>
</feature>
<sequence>MSTGLARRLWIYQAERFPLARTVPLLAVFSAASINVSAMLSGRPLPGPLAYLVAALLALGIFFQMRACDEAKDLEDDRRYRPERPIPRGLVSLRTVLALAAGVGIGMLALAWSWNMATLGLLCLSWGWLALMTVEFGVPDWLKARPMTYLLSHMLIMPLIDLLLTGIEWTAAGATPSPALGLFLALSFVNGCVLEIGRKVWAPVNERDGVETYSALWGPQRAALIWLATVVVGFLLLAALGRALGAAVAVTTVGGIGVVMVGMCAMRFRANPDPVWQGRVDMASGLWVLVCYLAAGFLPLAFGR</sequence>
<dbReference type="Pfam" id="PF01040">
    <property type="entry name" value="UbiA"/>
    <property type="match status" value="1"/>
</dbReference>
<feature type="transmembrane region" description="Helical" evidence="6">
    <location>
        <begin position="246"/>
        <end position="268"/>
    </location>
</feature>
<organism evidence="7 8">
    <name type="scientific">Aliiruegeria haliotis</name>
    <dbReference type="NCBI Taxonomy" id="1280846"/>
    <lineage>
        <taxon>Bacteria</taxon>
        <taxon>Pseudomonadati</taxon>
        <taxon>Pseudomonadota</taxon>
        <taxon>Alphaproteobacteria</taxon>
        <taxon>Rhodobacterales</taxon>
        <taxon>Roseobacteraceae</taxon>
        <taxon>Aliiruegeria</taxon>
    </lineage>
</organism>
<evidence type="ECO:0000256" key="3">
    <source>
        <dbReference type="ARBA" id="ARBA00022692"/>
    </source>
</evidence>
<name>A0A2T0RUM5_9RHOB</name>
<dbReference type="InterPro" id="IPR000537">
    <property type="entry name" value="UbiA_prenyltransferase"/>
</dbReference>
<keyword evidence="3 6" id="KW-0812">Transmembrane</keyword>
<evidence type="ECO:0000256" key="6">
    <source>
        <dbReference type="SAM" id="Phobius"/>
    </source>
</evidence>
<dbReference type="GO" id="GO:0016740">
    <property type="term" value="F:transferase activity"/>
    <property type="evidence" value="ECO:0007669"/>
    <property type="project" value="UniProtKB-KW"/>
</dbReference>
<keyword evidence="7" id="KW-0808">Transferase</keyword>
<dbReference type="Proteomes" id="UP000239480">
    <property type="component" value="Unassembled WGS sequence"/>
</dbReference>
<dbReference type="RefSeq" id="WP_106203813.1">
    <property type="nucleotide sequence ID" value="NZ_PVTD01000002.1"/>
</dbReference>
<evidence type="ECO:0000256" key="5">
    <source>
        <dbReference type="ARBA" id="ARBA00023136"/>
    </source>
</evidence>
<evidence type="ECO:0000256" key="4">
    <source>
        <dbReference type="ARBA" id="ARBA00022989"/>
    </source>
</evidence>